<evidence type="ECO:0000256" key="3">
    <source>
        <dbReference type="ARBA" id="ARBA00009646"/>
    </source>
</evidence>
<reference evidence="11" key="2">
    <citation type="submission" date="2020-09" db="EMBL/GenBank/DDBJ databases">
        <authorList>
            <person name="Sun Q."/>
            <person name="Ohkuma M."/>
        </authorList>
    </citation>
    <scope>NUCLEOTIDE SEQUENCE</scope>
    <source>
        <strain evidence="11">JCM 13064</strain>
    </source>
</reference>
<dbReference type="SUPFAM" id="SSF51445">
    <property type="entry name" value="(Trans)glycosidases"/>
    <property type="match status" value="1"/>
</dbReference>
<dbReference type="Gene3D" id="3.20.20.80">
    <property type="entry name" value="Glycosidases"/>
    <property type="match status" value="1"/>
</dbReference>
<evidence type="ECO:0000313" key="11">
    <source>
        <dbReference type="EMBL" id="GGK74752.1"/>
    </source>
</evidence>
<protein>
    <recommendedName>
        <fullName evidence="4">alpha-L-fucosidase</fullName>
        <ecNumber evidence="4">3.2.1.51</ecNumber>
    </recommendedName>
</protein>
<feature type="signal peptide" evidence="9">
    <location>
        <begin position="1"/>
        <end position="23"/>
    </location>
</feature>
<feature type="domain" description="Beta/gamma crystallin 'Greek key'" evidence="10">
    <location>
        <begin position="539"/>
        <end position="583"/>
    </location>
</feature>
<dbReference type="SMART" id="SM00812">
    <property type="entry name" value="Alpha_L_fucos"/>
    <property type="match status" value="1"/>
</dbReference>
<dbReference type="SUPFAM" id="SSF50370">
    <property type="entry name" value="Ricin B-like lectins"/>
    <property type="match status" value="1"/>
</dbReference>
<comment type="function">
    <text evidence="1">Alpha-L-fucosidase is responsible for hydrolyzing the alpha-1,6-linked fucose joined to the reducing-end N-acetylglucosamine of the carbohydrate moieties of glycoproteins.</text>
</comment>
<keyword evidence="8" id="KW-0326">Glycosidase</keyword>
<name>A0A917QY16_9ACTN</name>
<dbReference type="Pfam" id="PF00652">
    <property type="entry name" value="Ricin_B_lectin"/>
    <property type="match status" value="1"/>
</dbReference>
<dbReference type="Gene3D" id="2.80.10.50">
    <property type="match status" value="1"/>
</dbReference>
<comment type="similarity">
    <text evidence="2">Belongs to the glycosyl hydrolase 29 family.</text>
</comment>
<dbReference type="PRINTS" id="PR00741">
    <property type="entry name" value="GLHYDRLASE29"/>
</dbReference>
<feature type="chain" id="PRO_5039167784" description="alpha-L-fucosidase" evidence="9">
    <location>
        <begin position="24"/>
        <end position="761"/>
    </location>
</feature>
<comment type="similarity">
    <text evidence="3">Belongs to the beta/gamma-crystallin family.</text>
</comment>
<dbReference type="Gene3D" id="2.60.40.1180">
    <property type="entry name" value="Golgi alpha-mannosidase II"/>
    <property type="match status" value="1"/>
</dbReference>
<evidence type="ECO:0000256" key="4">
    <source>
        <dbReference type="ARBA" id="ARBA00012662"/>
    </source>
</evidence>
<dbReference type="PROSITE" id="PS50231">
    <property type="entry name" value="RICIN_B_LECTIN"/>
    <property type="match status" value="1"/>
</dbReference>
<dbReference type="Proteomes" id="UP000645217">
    <property type="component" value="Unassembled WGS sequence"/>
</dbReference>
<dbReference type="RefSeq" id="WP_189162379.1">
    <property type="nucleotide sequence ID" value="NZ_BMNT01000007.1"/>
</dbReference>
<evidence type="ECO:0000256" key="2">
    <source>
        <dbReference type="ARBA" id="ARBA00007951"/>
    </source>
</evidence>
<evidence type="ECO:0000256" key="8">
    <source>
        <dbReference type="ARBA" id="ARBA00023295"/>
    </source>
</evidence>
<dbReference type="Gene3D" id="2.60.20.10">
    <property type="entry name" value="Crystallins"/>
    <property type="match status" value="1"/>
</dbReference>
<keyword evidence="6" id="KW-0677">Repeat</keyword>
<evidence type="ECO:0000256" key="7">
    <source>
        <dbReference type="ARBA" id="ARBA00022801"/>
    </source>
</evidence>
<dbReference type="InterPro" id="IPR057739">
    <property type="entry name" value="Glyco_hydro_29_N"/>
</dbReference>
<dbReference type="Pfam" id="PF01120">
    <property type="entry name" value="Alpha_L_fucos"/>
    <property type="match status" value="1"/>
</dbReference>
<dbReference type="InterPro" id="IPR000933">
    <property type="entry name" value="Glyco_hydro_29"/>
</dbReference>
<evidence type="ECO:0000313" key="12">
    <source>
        <dbReference type="Proteomes" id="UP000645217"/>
    </source>
</evidence>
<keyword evidence="7" id="KW-0378">Hydrolase</keyword>
<keyword evidence="5 9" id="KW-0732">Signal</keyword>
<dbReference type="EMBL" id="BMNT01000007">
    <property type="protein sequence ID" value="GGK74752.1"/>
    <property type="molecule type" value="Genomic_DNA"/>
</dbReference>
<dbReference type="InterPro" id="IPR031919">
    <property type="entry name" value="Fucosidase_C"/>
</dbReference>
<dbReference type="EC" id="3.2.1.51" evidence="4"/>
<dbReference type="InterPro" id="IPR035992">
    <property type="entry name" value="Ricin_B-like_lectins"/>
</dbReference>
<dbReference type="InterPro" id="IPR016286">
    <property type="entry name" value="FUC_metazoa-typ"/>
</dbReference>
<dbReference type="GO" id="GO:0016139">
    <property type="term" value="P:glycoside catabolic process"/>
    <property type="evidence" value="ECO:0007669"/>
    <property type="project" value="TreeGrafter"/>
</dbReference>
<dbReference type="PANTHER" id="PTHR10030:SF37">
    <property type="entry name" value="ALPHA-L-FUCOSIDASE-RELATED"/>
    <property type="match status" value="1"/>
</dbReference>
<dbReference type="SUPFAM" id="SSF49695">
    <property type="entry name" value="gamma-Crystallin-like"/>
    <property type="match status" value="1"/>
</dbReference>
<gene>
    <name evidence="11" type="ORF">GCM10007964_17000</name>
</gene>
<dbReference type="AlphaFoldDB" id="A0A917QY16"/>
<dbReference type="InterPro" id="IPR011024">
    <property type="entry name" value="G_crystallin-like"/>
</dbReference>
<dbReference type="InterPro" id="IPR013780">
    <property type="entry name" value="Glyco_hydro_b"/>
</dbReference>
<dbReference type="InterPro" id="IPR017853">
    <property type="entry name" value="GH"/>
</dbReference>
<dbReference type="InterPro" id="IPR001064">
    <property type="entry name" value="Beta/gamma_crystallin"/>
</dbReference>
<dbReference type="PANTHER" id="PTHR10030">
    <property type="entry name" value="ALPHA-L-FUCOSIDASE"/>
    <property type="match status" value="1"/>
</dbReference>
<dbReference type="GO" id="GO:0005764">
    <property type="term" value="C:lysosome"/>
    <property type="evidence" value="ECO:0007669"/>
    <property type="project" value="TreeGrafter"/>
</dbReference>
<evidence type="ECO:0000256" key="6">
    <source>
        <dbReference type="ARBA" id="ARBA00022737"/>
    </source>
</evidence>
<dbReference type="InterPro" id="IPR000772">
    <property type="entry name" value="Ricin_B_lectin"/>
</dbReference>
<evidence type="ECO:0000259" key="10">
    <source>
        <dbReference type="PROSITE" id="PS50915"/>
    </source>
</evidence>
<evidence type="ECO:0000256" key="1">
    <source>
        <dbReference type="ARBA" id="ARBA00004071"/>
    </source>
</evidence>
<reference evidence="11" key="1">
    <citation type="journal article" date="2014" name="Int. J. Syst. Evol. Microbiol.">
        <title>Complete genome sequence of Corynebacterium casei LMG S-19264T (=DSM 44701T), isolated from a smear-ripened cheese.</title>
        <authorList>
            <consortium name="US DOE Joint Genome Institute (JGI-PGF)"/>
            <person name="Walter F."/>
            <person name="Albersmeier A."/>
            <person name="Kalinowski J."/>
            <person name="Ruckert C."/>
        </authorList>
    </citation>
    <scope>NUCLEOTIDE SEQUENCE</scope>
    <source>
        <strain evidence="11">JCM 13064</strain>
    </source>
</reference>
<dbReference type="GO" id="GO:0004560">
    <property type="term" value="F:alpha-L-fucosidase activity"/>
    <property type="evidence" value="ECO:0007669"/>
    <property type="project" value="InterPro"/>
</dbReference>
<proteinExistence type="inferred from homology"/>
<evidence type="ECO:0000256" key="5">
    <source>
        <dbReference type="ARBA" id="ARBA00022729"/>
    </source>
</evidence>
<dbReference type="GO" id="GO:0006004">
    <property type="term" value="P:fucose metabolic process"/>
    <property type="evidence" value="ECO:0007669"/>
    <property type="project" value="InterPro"/>
</dbReference>
<dbReference type="CDD" id="cd00161">
    <property type="entry name" value="beta-trefoil_Ricin-like"/>
    <property type="match status" value="1"/>
</dbReference>
<comment type="caution">
    <text evidence="11">The sequence shown here is derived from an EMBL/GenBank/DDBJ whole genome shotgun (WGS) entry which is preliminary data.</text>
</comment>
<organism evidence="11 12">
    <name type="scientific">Sphaerisporangium melleum</name>
    <dbReference type="NCBI Taxonomy" id="321316"/>
    <lineage>
        <taxon>Bacteria</taxon>
        <taxon>Bacillati</taxon>
        <taxon>Actinomycetota</taxon>
        <taxon>Actinomycetes</taxon>
        <taxon>Streptosporangiales</taxon>
        <taxon>Streptosporangiaceae</taxon>
        <taxon>Sphaerisporangium</taxon>
    </lineage>
</organism>
<evidence type="ECO:0000256" key="9">
    <source>
        <dbReference type="SAM" id="SignalP"/>
    </source>
</evidence>
<dbReference type="Pfam" id="PF16757">
    <property type="entry name" value="Fucosidase_C"/>
    <property type="match status" value="1"/>
</dbReference>
<dbReference type="PROSITE" id="PS50915">
    <property type="entry name" value="CRYSTALLIN_BETA_GAMMA"/>
    <property type="match status" value="1"/>
</dbReference>
<accession>A0A917QY16</accession>
<sequence length="761" mass="83364">MGLARIRSLPGLSAIGIATIVTAALTPPVPAAADEPAPSAVTRYEATWDSVNQHPAAPEWFKDAKFGIYFHWGAFSTPAFGSEWYGRDMYRSGSRENQHHIATYGNPAEWGYDRFINGGTDKNGNHVQFAPKLTSEGGKFDPDEWAKLFRDAGAKFSGPVAEHHDGFSMWDSKVNEWNSVAKGPKLDLLQLFSTAIRKQDMKLLVSMHHAFNYNGFYYPAPKQTDPSLQKLYGQLPREQEDQLWFDKLKEVVDEAKPDIIWQDFSLNSPGWCHEATSPCMVDEQQRLKFLAYYYNQAEKWNKEVVTTFKHFDSGFNTNGQVADWERGGPADITTPYWLTDDAISSSSWSYTDGIGYYSSPQMLHALIDRVSKNGNMLLNISPTAEGEIPDKQRAVLLDIGAYLKRNGESIYSTRAWDVYGEGPTKMGGGIFSTPRVGTAKDIRFTRNKKDNVLYATVLGWPGDGATLDIATLGGDRMNLDKLSKVQLLGASQGSYIDVDHQQSAEALHVTLPAQKPVESAAYVLKLTFRGTIPAPEPSDGASVYERAGYVGHSAVLKPGDYTTADLKELGVKAKKISSLRVADGYQVTAYPQDDFQGTPTTYTADVPTVQGHLKAGSLKVGRDFSRPFVVQNVTNGFAVDTGATPTAGSSPQLRKVDGGATQTWRIVETEDGFVRLENPATGLVIDGAGGQSGSFVKQSAWTGSPQQQFQLSAVGDGVYNIVNRASGLALDSGGNVPEGSSLKQWRTDTSPNLQWRLNRIG</sequence>
<keyword evidence="12" id="KW-1185">Reference proteome</keyword>